<dbReference type="AlphaFoldDB" id="A0A5J4VN22"/>
<proteinExistence type="predicted"/>
<sequence>MNEQKTDSITVDIEKEQDEIEAIAIDKEEEDDETDAIATDNQKEEDETGASNNNKDEFDDVETTAMNKDIVRDGKAVKRKRGRLRKCQGGEKIGAGRKRTRISSSYSEIEFAKEEKWQEDLIKEQGQVWNENFDDDEEEGNEDYGG</sequence>
<protein>
    <submittedName>
        <fullName evidence="2">Uncharacterized protein</fullName>
    </submittedName>
</protein>
<feature type="region of interest" description="Disordered" evidence="1">
    <location>
        <begin position="125"/>
        <end position="146"/>
    </location>
</feature>
<feature type="compositionally biased region" description="Acidic residues" evidence="1">
    <location>
        <begin position="15"/>
        <end position="35"/>
    </location>
</feature>
<dbReference type="Proteomes" id="UP000324800">
    <property type="component" value="Unassembled WGS sequence"/>
</dbReference>
<evidence type="ECO:0000313" key="3">
    <source>
        <dbReference type="Proteomes" id="UP000324800"/>
    </source>
</evidence>
<evidence type="ECO:0000313" key="2">
    <source>
        <dbReference type="EMBL" id="KAA6383884.1"/>
    </source>
</evidence>
<organism evidence="2 3">
    <name type="scientific">Streblomastix strix</name>
    <dbReference type="NCBI Taxonomy" id="222440"/>
    <lineage>
        <taxon>Eukaryota</taxon>
        <taxon>Metamonada</taxon>
        <taxon>Preaxostyla</taxon>
        <taxon>Oxymonadida</taxon>
        <taxon>Streblomastigidae</taxon>
        <taxon>Streblomastix</taxon>
    </lineage>
</organism>
<gene>
    <name evidence="2" type="ORF">EZS28_020590</name>
</gene>
<dbReference type="EMBL" id="SNRW01006025">
    <property type="protein sequence ID" value="KAA6383884.1"/>
    <property type="molecule type" value="Genomic_DNA"/>
</dbReference>
<evidence type="ECO:0000256" key="1">
    <source>
        <dbReference type="SAM" id="MobiDB-lite"/>
    </source>
</evidence>
<reference evidence="2 3" key="1">
    <citation type="submission" date="2019-03" db="EMBL/GenBank/DDBJ databases">
        <title>Single cell metagenomics reveals metabolic interactions within the superorganism composed of flagellate Streblomastix strix and complex community of Bacteroidetes bacteria on its surface.</title>
        <authorList>
            <person name="Treitli S.C."/>
            <person name="Kolisko M."/>
            <person name="Husnik F."/>
            <person name="Keeling P."/>
            <person name="Hampl V."/>
        </authorList>
    </citation>
    <scope>NUCLEOTIDE SEQUENCE [LARGE SCALE GENOMIC DNA]</scope>
    <source>
        <strain evidence="2">ST1C</strain>
    </source>
</reference>
<name>A0A5J4VN22_9EUKA</name>
<comment type="caution">
    <text evidence="2">The sequence shown here is derived from an EMBL/GenBank/DDBJ whole genome shotgun (WGS) entry which is preliminary data.</text>
</comment>
<feature type="region of interest" description="Disordered" evidence="1">
    <location>
        <begin position="1"/>
        <end position="83"/>
    </location>
</feature>
<accession>A0A5J4VN22</accession>
<feature type="compositionally biased region" description="Acidic residues" evidence="1">
    <location>
        <begin position="132"/>
        <end position="146"/>
    </location>
</feature>